<dbReference type="RefSeq" id="WP_353895580.1">
    <property type="nucleotide sequence ID" value="NZ_JBEVCJ010000006.1"/>
</dbReference>
<evidence type="ECO:0000313" key="2">
    <source>
        <dbReference type="Proteomes" id="UP001548189"/>
    </source>
</evidence>
<sequence length="132" mass="15186">MYRNCSHLDHPFLTRLILVCSACLLLSNCQLKHTQPAPYTSANCPAFVNNQWQVTQSPAVNTQELIDKQKFAVQDSQQTFWFHNDDKQLGLCIPPPRTSKQFVYDCGTIYVIYEQIAHNWQILEQKVTICPG</sequence>
<gene>
    <name evidence="1" type="ORF">ABVT43_07670</name>
</gene>
<evidence type="ECO:0008006" key="3">
    <source>
        <dbReference type="Google" id="ProtNLM"/>
    </source>
</evidence>
<keyword evidence="2" id="KW-1185">Reference proteome</keyword>
<protein>
    <recommendedName>
        <fullName evidence="3">Lipoprotein</fullName>
    </recommendedName>
</protein>
<proteinExistence type="predicted"/>
<name>A0ABV2BSU4_9GAMM</name>
<accession>A0ABV2BSU4</accession>
<organism evidence="1 2">
    <name type="scientific">Aliikangiella maris</name>
    <dbReference type="NCBI Taxonomy" id="3162458"/>
    <lineage>
        <taxon>Bacteria</taxon>
        <taxon>Pseudomonadati</taxon>
        <taxon>Pseudomonadota</taxon>
        <taxon>Gammaproteobacteria</taxon>
        <taxon>Oceanospirillales</taxon>
        <taxon>Pleioneaceae</taxon>
        <taxon>Aliikangiella</taxon>
    </lineage>
</organism>
<dbReference type="EMBL" id="JBEVCJ010000006">
    <property type="protein sequence ID" value="MET1254997.1"/>
    <property type="molecule type" value="Genomic_DNA"/>
</dbReference>
<dbReference type="Proteomes" id="UP001548189">
    <property type="component" value="Unassembled WGS sequence"/>
</dbReference>
<evidence type="ECO:0000313" key="1">
    <source>
        <dbReference type="EMBL" id="MET1254997.1"/>
    </source>
</evidence>
<comment type="caution">
    <text evidence="1">The sequence shown here is derived from an EMBL/GenBank/DDBJ whole genome shotgun (WGS) entry which is preliminary data.</text>
</comment>
<reference evidence="1 2" key="1">
    <citation type="submission" date="2024-06" db="EMBL/GenBank/DDBJ databases">
        <authorList>
            <person name="Li F."/>
        </authorList>
    </citation>
    <scope>NUCLEOTIDE SEQUENCE [LARGE SCALE GENOMIC DNA]</scope>
    <source>
        <strain evidence="1 2">GXAS 311</strain>
    </source>
</reference>